<evidence type="ECO:0000313" key="2">
    <source>
        <dbReference type="EMBL" id="OAY31645.1"/>
    </source>
</evidence>
<gene>
    <name evidence="2" type="ORF">MANES_14G129200</name>
</gene>
<protein>
    <submittedName>
        <fullName evidence="2">Uncharacterized protein</fullName>
    </submittedName>
</protein>
<feature type="transmembrane region" description="Helical" evidence="1">
    <location>
        <begin position="49"/>
        <end position="67"/>
    </location>
</feature>
<accession>A0A2C9UL71</accession>
<name>A0A2C9UL71_MANES</name>
<dbReference type="EMBL" id="CM004400">
    <property type="protein sequence ID" value="OAY31645.1"/>
    <property type="molecule type" value="Genomic_DNA"/>
</dbReference>
<keyword evidence="1" id="KW-1133">Transmembrane helix</keyword>
<proteinExistence type="predicted"/>
<dbReference type="AlphaFoldDB" id="A0A2C9UL71"/>
<organism evidence="2">
    <name type="scientific">Manihot esculenta</name>
    <name type="common">Cassava</name>
    <name type="synonym">Jatropha manihot</name>
    <dbReference type="NCBI Taxonomy" id="3983"/>
    <lineage>
        <taxon>Eukaryota</taxon>
        <taxon>Viridiplantae</taxon>
        <taxon>Streptophyta</taxon>
        <taxon>Embryophyta</taxon>
        <taxon>Tracheophyta</taxon>
        <taxon>Spermatophyta</taxon>
        <taxon>Magnoliopsida</taxon>
        <taxon>eudicotyledons</taxon>
        <taxon>Gunneridae</taxon>
        <taxon>Pentapetalae</taxon>
        <taxon>rosids</taxon>
        <taxon>fabids</taxon>
        <taxon>Malpighiales</taxon>
        <taxon>Euphorbiaceae</taxon>
        <taxon>Crotonoideae</taxon>
        <taxon>Manihoteae</taxon>
        <taxon>Manihot</taxon>
    </lineage>
</organism>
<keyword evidence="1" id="KW-0472">Membrane</keyword>
<reference evidence="2" key="1">
    <citation type="submission" date="2016-02" db="EMBL/GenBank/DDBJ databases">
        <title>WGS assembly of Manihot esculenta.</title>
        <authorList>
            <person name="Bredeson J.V."/>
            <person name="Prochnik S.E."/>
            <person name="Lyons J.B."/>
            <person name="Schmutz J."/>
            <person name="Grimwood J."/>
            <person name="Vrebalov J."/>
            <person name="Bart R.S."/>
            <person name="Amuge T."/>
            <person name="Ferguson M.E."/>
            <person name="Green R."/>
            <person name="Putnam N."/>
            <person name="Stites J."/>
            <person name="Rounsley S."/>
            <person name="Rokhsar D.S."/>
        </authorList>
    </citation>
    <scope>NUCLEOTIDE SEQUENCE [LARGE SCALE GENOMIC DNA]</scope>
    <source>
        <tissue evidence="2">Leaf</tissue>
    </source>
</reference>
<evidence type="ECO:0000256" key="1">
    <source>
        <dbReference type="SAM" id="Phobius"/>
    </source>
</evidence>
<keyword evidence="1" id="KW-0812">Transmembrane</keyword>
<sequence length="68" mass="7671">MHEDPDSWLLAKVDSCRPTHGSLFNITWPLSLSSLQCQVSSSNLGCYNLLISNCLLFIARLFFLIIIN</sequence>